<dbReference type="Proteomes" id="UP000813423">
    <property type="component" value="Unassembled WGS sequence"/>
</dbReference>
<organism evidence="4 5">
    <name type="scientific">Aspergillus fumigatus</name>
    <name type="common">Neosartorya fumigata</name>
    <dbReference type="NCBI Taxonomy" id="746128"/>
    <lineage>
        <taxon>Eukaryota</taxon>
        <taxon>Fungi</taxon>
        <taxon>Dikarya</taxon>
        <taxon>Ascomycota</taxon>
        <taxon>Pezizomycotina</taxon>
        <taxon>Eurotiomycetes</taxon>
        <taxon>Eurotiomycetidae</taxon>
        <taxon>Eurotiales</taxon>
        <taxon>Aspergillaceae</taxon>
        <taxon>Aspergillus</taxon>
        <taxon>Aspergillus subgen. Fumigati</taxon>
    </lineage>
</organism>
<dbReference type="EMBL" id="JAIBSC010000035">
    <property type="protein sequence ID" value="KAH1906692.1"/>
    <property type="molecule type" value="Genomic_DNA"/>
</dbReference>
<dbReference type="PANTHER" id="PTHR43364">
    <property type="entry name" value="NADH-SPECIFIC METHYLGLYOXAL REDUCTASE-RELATED"/>
    <property type="match status" value="1"/>
</dbReference>
<accession>A0A229WIH1</accession>
<evidence type="ECO:0000313" key="4">
    <source>
        <dbReference type="EMBL" id="KAH1906692.1"/>
    </source>
</evidence>
<dbReference type="InterPro" id="IPR023210">
    <property type="entry name" value="NADP_OxRdtase_dom"/>
</dbReference>
<dbReference type="Gene3D" id="3.20.20.100">
    <property type="entry name" value="NADP-dependent oxidoreductase domain"/>
    <property type="match status" value="1"/>
</dbReference>
<name>A0A229WIH1_ASPFM</name>
<sequence>MANSHAQIIFGGAIFGTLPEWSTPEKVEEFLQVLERNNVKTIDTAQIYGASEENLGQVKAAKRFIIDTKLGGGFAPGSATKDQAIKTGDESLAKLGTDSVNVYYIHSPDRQIPLEETLAGINELHKAGKFKHFGLSNFRPEEVQEVVRIAKEKGYVLPSVYQGNYNAVARRIEAELLPVLRENNIRFYAYSPIAGGFLTKTKEQLLAGGEGRWDPNSAIGQIYHRLYNKPAMLEVLDDWAEIAKAEGVTKAELAYRWIFFHSHIREDLGDAVIVGATKISQFEETIAAIQRGPLSADAVKRIDAVWEKIKDVATLDNFNA</sequence>
<proteinExistence type="inferred from homology"/>
<dbReference type="PRINTS" id="PR00069">
    <property type="entry name" value="ALDKETRDTASE"/>
</dbReference>
<comment type="caution">
    <text evidence="4">The sequence shown here is derived from an EMBL/GenBank/DDBJ whole genome shotgun (WGS) entry which is preliminary data.</text>
</comment>
<dbReference type="InterPro" id="IPR020471">
    <property type="entry name" value="AKR"/>
</dbReference>
<comment type="similarity">
    <text evidence="2">Belongs to the aldo/keto reductase family. Aldo/keto reductase 2 subfamily.</text>
</comment>
<dbReference type="InterPro" id="IPR050523">
    <property type="entry name" value="AKR_Detox_Biosynth"/>
</dbReference>
<dbReference type="GO" id="GO:0016491">
    <property type="term" value="F:oxidoreductase activity"/>
    <property type="evidence" value="ECO:0007669"/>
    <property type="project" value="UniProtKB-KW"/>
</dbReference>
<evidence type="ECO:0000259" key="3">
    <source>
        <dbReference type="Pfam" id="PF00248"/>
    </source>
</evidence>
<reference evidence="4" key="1">
    <citation type="submission" date="2021-08" db="EMBL/GenBank/DDBJ databases">
        <title>Global Aspergillus fumigatus from environmental and clinical sources.</title>
        <authorList>
            <person name="Barber A."/>
            <person name="Sae-Ong T."/>
        </authorList>
    </citation>
    <scope>NUCLEOTIDE SEQUENCE</scope>
    <source>
        <strain evidence="4">NRZ-2016-071</strain>
    </source>
</reference>
<feature type="domain" description="NADP-dependent oxidoreductase" evidence="3">
    <location>
        <begin position="8"/>
        <end position="307"/>
    </location>
</feature>
<evidence type="ECO:0000256" key="1">
    <source>
        <dbReference type="ARBA" id="ARBA00023002"/>
    </source>
</evidence>
<dbReference type="InterPro" id="IPR036812">
    <property type="entry name" value="NAD(P)_OxRdtase_dom_sf"/>
</dbReference>
<dbReference type="CDD" id="cd19075">
    <property type="entry name" value="AKR_AKR7A1-5"/>
    <property type="match status" value="1"/>
</dbReference>
<keyword evidence="1" id="KW-0560">Oxidoreductase</keyword>
<dbReference type="PANTHER" id="PTHR43364:SF4">
    <property type="entry name" value="NAD(P)-LINKED OXIDOREDUCTASE SUPERFAMILY PROTEIN"/>
    <property type="match status" value="1"/>
</dbReference>
<gene>
    <name evidence="4" type="ORF">KXV57_005317</name>
</gene>
<evidence type="ECO:0000313" key="5">
    <source>
        <dbReference type="Proteomes" id="UP000813423"/>
    </source>
</evidence>
<dbReference type="Pfam" id="PF00248">
    <property type="entry name" value="Aldo_ket_red"/>
    <property type="match status" value="1"/>
</dbReference>
<dbReference type="SUPFAM" id="SSF51430">
    <property type="entry name" value="NAD(P)-linked oxidoreductase"/>
    <property type="match status" value="1"/>
</dbReference>
<evidence type="ECO:0000256" key="2">
    <source>
        <dbReference type="ARBA" id="ARBA00038157"/>
    </source>
</evidence>
<dbReference type="AlphaFoldDB" id="A0A229WIH1"/>
<protein>
    <recommendedName>
        <fullName evidence="3">NADP-dependent oxidoreductase domain-containing protein</fullName>
    </recommendedName>
</protein>